<accession>A0ABP5W229</accession>
<dbReference type="EMBL" id="BAAATJ010000041">
    <property type="protein sequence ID" value="GAA2417790.1"/>
    <property type="molecule type" value="Genomic_DNA"/>
</dbReference>
<feature type="region of interest" description="Disordered" evidence="1">
    <location>
        <begin position="52"/>
        <end position="102"/>
    </location>
</feature>
<comment type="caution">
    <text evidence="2">The sequence shown here is derived from an EMBL/GenBank/DDBJ whole genome shotgun (WGS) entry which is preliminary data.</text>
</comment>
<name>A0ABP5W229_9ACTN</name>
<keyword evidence="3" id="KW-1185">Reference proteome</keyword>
<feature type="compositionally biased region" description="Basic and acidic residues" evidence="1">
    <location>
        <begin position="52"/>
        <end position="63"/>
    </location>
</feature>
<sequence length="142" mass="14813">MPLLRFTGTYQALVPTVAAEAGAALKADIRPARKEATANAIVVLSRWLNGERGADLTGRREGRTAAGQGRRQESQSPGEGCPGPCRGEDPPPDGRCGHGRVRQQGRSCCLDGAQARVEAADYGAAREDRPGIGSADAPVHGQ</sequence>
<protein>
    <submittedName>
        <fullName evidence="2">Uncharacterized protein</fullName>
    </submittedName>
</protein>
<organism evidence="2 3">
    <name type="scientific">Streptomyces glaucosporus</name>
    <dbReference type="NCBI Taxonomy" id="284044"/>
    <lineage>
        <taxon>Bacteria</taxon>
        <taxon>Bacillati</taxon>
        <taxon>Actinomycetota</taxon>
        <taxon>Actinomycetes</taxon>
        <taxon>Kitasatosporales</taxon>
        <taxon>Streptomycetaceae</taxon>
        <taxon>Streptomyces</taxon>
    </lineage>
</organism>
<gene>
    <name evidence="2" type="ORF">GCM10010420_55190</name>
</gene>
<evidence type="ECO:0000313" key="3">
    <source>
        <dbReference type="Proteomes" id="UP001500058"/>
    </source>
</evidence>
<evidence type="ECO:0000256" key="1">
    <source>
        <dbReference type="SAM" id="MobiDB-lite"/>
    </source>
</evidence>
<dbReference type="Proteomes" id="UP001500058">
    <property type="component" value="Unassembled WGS sequence"/>
</dbReference>
<feature type="region of interest" description="Disordered" evidence="1">
    <location>
        <begin position="120"/>
        <end position="142"/>
    </location>
</feature>
<evidence type="ECO:0000313" key="2">
    <source>
        <dbReference type="EMBL" id="GAA2417790.1"/>
    </source>
</evidence>
<reference evidence="3" key="1">
    <citation type="journal article" date="2019" name="Int. J. Syst. Evol. Microbiol.">
        <title>The Global Catalogue of Microorganisms (GCM) 10K type strain sequencing project: providing services to taxonomists for standard genome sequencing and annotation.</title>
        <authorList>
            <consortium name="The Broad Institute Genomics Platform"/>
            <consortium name="The Broad Institute Genome Sequencing Center for Infectious Disease"/>
            <person name="Wu L."/>
            <person name="Ma J."/>
        </authorList>
    </citation>
    <scope>NUCLEOTIDE SEQUENCE [LARGE SCALE GENOMIC DNA]</scope>
    <source>
        <strain evidence="3">JCM 6921</strain>
    </source>
</reference>
<proteinExistence type="predicted"/>